<evidence type="ECO:0000313" key="4">
    <source>
        <dbReference type="Proteomes" id="UP000242146"/>
    </source>
</evidence>
<dbReference type="OrthoDB" id="408373at2759"/>
<keyword evidence="4" id="KW-1185">Reference proteome</keyword>
<comment type="caution">
    <text evidence="3">The sequence shown here is derived from an EMBL/GenBank/DDBJ whole genome shotgun (WGS) entry which is preliminary data.</text>
</comment>
<dbReference type="SUPFAM" id="SSF53474">
    <property type="entry name" value="alpha/beta-Hydrolases"/>
    <property type="match status" value="1"/>
</dbReference>
<sequence length="323" mass="35599">MAVTLKSFSFLVIFVSLAWHYSQMKRVVLPSLYVDPSPIYTPDFFDGGHDVQLPLGQMRYWEFGPANGNKVVLIHGIATGASSFDIVARSLAENNHRVLIFDLWGRGYSEAPDTYYDDALYVTQVALLLQKVGWAKADVIGLSLGGGIAASFTATYPEMVGRLALLAPAGLMNEQDLPLTGRLVRFPGVRSLLTHPSFRPLAIQGLSSFMKKARQQTTASDKYVAIVKHQFTHHPGFIRAFLSTVIDFPFSELHGKFKMIGQNNDIPVLAVWGDKDTTVPFDNMQTLKQLVPQLQTSVYPGGGHDIVITQGAQVSKDIVAFLK</sequence>
<feature type="chain" id="PRO_5012010187" evidence="1">
    <location>
        <begin position="25"/>
        <end position="323"/>
    </location>
</feature>
<dbReference type="PANTHER" id="PTHR43798">
    <property type="entry name" value="MONOACYLGLYCEROL LIPASE"/>
    <property type="match status" value="1"/>
</dbReference>
<dbReference type="Gene3D" id="3.40.50.1820">
    <property type="entry name" value="alpha/beta hydrolase"/>
    <property type="match status" value="1"/>
</dbReference>
<dbReference type="PANTHER" id="PTHR43798:SF33">
    <property type="entry name" value="HYDROLASE, PUTATIVE (AFU_ORTHOLOGUE AFUA_2G14860)-RELATED"/>
    <property type="match status" value="1"/>
</dbReference>
<dbReference type="AlphaFoldDB" id="A0A1X2GV96"/>
<dbReference type="EMBL" id="MCGT01000002">
    <property type="protein sequence ID" value="ORX61960.1"/>
    <property type="molecule type" value="Genomic_DNA"/>
</dbReference>
<evidence type="ECO:0000256" key="1">
    <source>
        <dbReference type="SAM" id="SignalP"/>
    </source>
</evidence>
<feature type="domain" description="AB hydrolase-1" evidence="2">
    <location>
        <begin position="71"/>
        <end position="308"/>
    </location>
</feature>
<keyword evidence="3" id="KW-0378">Hydrolase</keyword>
<reference evidence="3 4" key="1">
    <citation type="submission" date="2016-07" db="EMBL/GenBank/DDBJ databases">
        <title>Pervasive Adenine N6-methylation of Active Genes in Fungi.</title>
        <authorList>
            <consortium name="DOE Joint Genome Institute"/>
            <person name="Mondo S.J."/>
            <person name="Dannebaum R.O."/>
            <person name="Kuo R.C."/>
            <person name="Labutti K."/>
            <person name="Haridas S."/>
            <person name="Kuo A."/>
            <person name="Salamov A."/>
            <person name="Ahrendt S.R."/>
            <person name="Lipzen A."/>
            <person name="Sullivan W."/>
            <person name="Andreopoulos W.B."/>
            <person name="Clum A."/>
            <person name="Lindquist E."/>
            <person name="Daum C."/>
            <person name="Ramamoorthy G.K."/>
            <person name="Gryganskyi A."/>
            <person name="Culley D."/>
            <person name="Magnuson J.K."/>
            <person name="James T.Y."/>
            <person name="O'Malley M.A."/>
            <person name="Stajich J.E."/>
            <person name="Spatafora J.W."/>
            <person name="Visel A."/>
            <person name="Grigoriev I.V."/>
        </authorList>
    </citation>
    <scope>NUCLEOTIDE SEQUENCE [LARGE SCALE GENOMIC DNA]</scope>
    <source>
        <strain evidence="3 4">NRRL 3301</strain>
    </source>
</reference>
<accession>A0A1X2GV96</accession>
<dbReference type="InterPro" id="IPR029058">
    <property type="entry name" value="AB_hydrolase_fold"/>
</dbReference>
<name>A0A1X2GV96_9FUNG</name>
<evidence type="ECO:0000259" key="2">
    <source>
        <dbReference type="Pfam" id="PF00561"/>
    </source>
</evidence>
<dbReference type="PRINTS" id="PR00111">
    <property type="entry name" value="ABHYDROLASE"/>
</dbReference>
<feature type="signal peptide" evidence="1">
    <location>
        <begin position="1"/>
        <end position="24"/>
    </location>
</feature>
<dbReference type="STRING" id="101127.A0A1X2GV96"/>
<keyword evidence="1" id="KW-0732">Signal</keyword>
<dbReference type="InterPro" id="IPR050266">
    <property type="entry name" value="AB_hydrolase_sf"/>
</dbReference>
<gene>
    <name evidence="3" type="ORF">DM01DRAFT_1331440</name>
</gene>
<dbReference type="GO" id="GO:0016787">
    <property type="term" value="F:hydrolase activity"/>
    <property type="evidence" value="ECO:0007669"/>
    <property type="project" value="UniProtKB-KW"/>
</dbReference>
<proteinExistence type="predicted"/>
<dbReference type="Proteomes" id="UP000242146">
    <property type="component" value="Unassembled WGS sequence"/>
</dbReference>
<dbReference type="InterPro" id="IPR000073">
    <property type="entry name" value="AB_hydrolase_1"/>
</dbReference>
<protein>
    <submittedName>
        <fullName evidence="3">Alpha/beta-hydrolase</fullName>
    </submittedName>
</protein>
<dbReference type="Pfam" id="PF00561">
    <property type="entry name" value="Abhydrolase_1"/>
    <property type="match status" value="1"/>
</dbReference>
<organism evidence="3 4">
    <name type="scientific">Hesseltinella vesiculosa</name>
    <dbReference type="NCBI Taxonomy" id="101127"/>
    <lineage>
        <taxon>Eukaryota</taxon>
        <taxon>Fungi</taxon>
        <taxon>Fungi incertae sedis</taxon>
        <taxon>Mucoromycota</taxon>
        <taxon>Mucoromycotina</taxon>
        <taxon>Mucoromycetes</taxon>
        <taxon>Mucorales</taxon>
        <taxon>Cunninghamellaceae</taxon>
        <taxon>Hesseltinella</taxon>
    </lineage>
</organism>
<evidence type="ECO:0000313" key="3">
    <source>
        <dbReference type="EMBL" id="ORX61960.1"/>
    </source>
</evidence>
<dbReference type="GO" id="GO:0016020">
    <property type="term" value="C:membrane"/>
    <property type="evidence" value="ECO:0007669"/>
    <property type="project" value="TreeGrafter"/>
</dbReference>